<feature type="compositionally biased region" description="Basic and acidic residues" evidence="1">
    <location>
        <begin position="34"/>
        <end position="60"/>
    </location>
</feature>
<evidence type="ECO:0000313" key="3">
    <source>
        <dbReference type="Proteomes" id="UP000799539"/>
    </source>
</evidence>
<protein>
    <submittedName>
        <fullName evidence="2">Uncharacterized protein</fullName>
    </submittedName>
</protein>
<feature type="compositionally biased region" description="Basic and acidic residues" evidence="1">
    <location>
        <begin position="1"/>
        <end position="27"/>
    </location>
</feature>
<name>A0A6A6FWH2_9PEZI</name>
<proteinExistence type="predicted"/>
<evidence type="ECO:0000313" key="2">
    <source>
        <dbReference type="EMBL" id="KAF2217822.1"/>
    </source>
</evidence>
<dbReference type="Proteomes" id="UP000799539">
    <property type="component" value="Unassembled WGS sequence"/>
</dbReference>
<accession>A0A6A6FWH2</accession>
<organism evidence="2 3">
    <name type="scientific">Cercospora zeae-maydis SCOH1-5</name>
    <dbReference type="NCBI Taxonomy" id="717836"/>
    <lineage>
        <taxon>Eukaryota</taxon>
        <taxon>Fungi</taxon>
        <taxon>Dikarya</taxon>
        <taxon>Ascomycota</taxon>
        <taxon>Pezizomycotina</taxon>
        <taxon>Dothideomycetes</taxon>
        <taxon>Dothideomycetidae</taxon>
        <taxon>Mycosphaerellales</taxon>
        <taxon>Mycosphaerellaceae</taxon>
        <taxon>Cercospora</taxon>
    </lineage>
</organism>
<sequence length="60" mass="7130">MRREDFEDGLRPGKSEARSHTKVEVRKNGQAQEKTLEERSRRNANKEKRELSERRYGGKN</sequence>
<dbReference type="EMBL" id="ML992662">
    <property type="protein sequence ID" value="KAF2217822.1"/>
    <property type="molecule type" value="Genomic_DNA"/>
</dbReference>
<reference evidence="2" key="1">
    <citation type="journal article" date="2020" name="Stud. Mycol.">
        <title>101 Dothideomycetes genomes: a test case for predicting lifestyles and emergence of pathogens.</title>
        <authorList>
            <person name="Haridas S."/>
            <person name="Albert R."/>
            <person name="Binder M."/>
            <person name="Bloem J."/>
            <person name="Labutti K."/>
            <person name="Salamov A."/>
            <person name="Andreopoulos B."/>
            <person name="Baker S."/>
            <person name="Barry K."/>
            <person name="Bills G."/>
            <person name="Bluhm B."/>
            <person name="Cannon C."/>
            <person name="Castanera R."/>
            <person name="Culley D."/>
            <person name="Daum C."/>
            <person name="Ezra D."/>
            <person name="Gonzalez J."/>
            <person name="Henrissat B."/>
            <person name="Kuo A."/>
            <person name="Liang C."/>
            <person name="Lipzen A."/>
            <person name="Lutzoni F."/>
            <person name="Magnuson J."/>
            <person name="Mondo S."/>
            <person name="Nolan M."/>
            <person name="Ohm R."/>
            <person name="Pangilinan J."/>
            <person name="Park H.-J."/>
            <person name="Ramirez L."/>
            <person name="Alfaro M."/>
            <person name="Sun H."/>
            <person name="Tritt A."/>
            <person name="Yoshinaga Y."/>
            <person name="Zwiers L.-H."/>
            <person name="Turgeon B."/>
            <person name="Goodwin S."/>
            <person name="Spatafora J."/>
            <person name="Crous P."/>
            <person name="Grigoriev I."/>
        </authorList>
    </citation>
    <scope>NUCLEOTIDE SEQUENCE</scope>
    <source>
        <strain evidence="2">SCOH1-5</strain>
    </source>
</reference>
<evidence type="ECO:0000256" key="1">
    <source>
        <dbReference type="SAM" id="MobiDB-lite"/>
    </source>
</evidence>
<gene>
    <name evidence="2" type="ORF">CERZMDRAFT_89617</name>
</gene>
<dbReference type="OrthoDB" id="5272396at2759"/>
<keyword evidence="3" id="KW-1185">Reference proteome</keyword>
<feature type="region of interest" description="Disordered" evidence="1">
    <location>
        <begin position="1"/>
        <end position="60"/>
    </location>
</feature>
<dbReference type="AlphaFoldDB" id="A0A6A6FWH2"/>